<evidence type="ECO:0000313" key="3">
    <source>
        <dbReference type="EMBL" id="RAO75794.1"/>
    </source>
</evidence>
<evidence type="ECO:0000256" key="1">
    <source>
        <dbReference type="SAM" id="MobiDB-lite"/>
    </source>
</evidence>
<dbReference type="RefSeq" id="WP_111984257.1">
    <property type="nucleotide sequence ID" value="NZ_NFZS01000004.1"/>
</dbReference>
<organism evidence="3 4">
    <name type="scientific">Dyella jiangningensis</name>
    <dbReference type="NCBI Taxonomy" id="1379159"/>
    <lineage>
        <taxon>Bacteria</taxon>
        <taxon>Pseudomonadati</taxon>
        <taxon>Pseudomonadota</taxon>
        <taxon>Gammaproteobacteria</taxon>
        <taxon>Lysobacterales</taxon>
        <taxon>Rhodanobacteraceae</taxon>
        <taxon>Dyella</taxon>
    </lineage>
</organism>
<dbReference type="AlphaFoldDB" id="A0A328P6B6"/>
<feature type="region of interest" description="Disordered" evidence="1">
    <location>
        <begin position="112"/>
        <end position="132"/>
    </location>
</feature>
<dbReference type="InterPro" id="IPR034154">
    <property type="entry name" value="TOPRIM_DnaG/twinkle"/>
</dbReference>
<dbReference type="OrthoDB" id="110640at2"/>
<dbReference type="EMBL" id="NFZS01000004">
    <property type="protein sequence ID" value="RAO75794.1"/>
    <property type="molecule type" value="Genomic_DNA"/>
</dbReference>
<dbReference type="CDD" id="cd01029">
    <property type="entry name" value="TOPRIM_primases"/>
    <property type="match status" value="1"/>
</dbReference>
<evidence type="ECO:0000313" key="4">
    <source>
        <dbReference type="Proteomes" id="UP000248926"/>
    </source>
</evidence>
<gene>
    <name evidence="3" type="ORF">CA260_17300</name>
</gene>
<dbReference type="Proteomes" id="UP000248926">
    <property type="component" value="Unassembled WGS sequence"/>
</dbReference>
<evidence type="ECO:0000259" key="2">
    <source>
        <dbReference type="Pfam" id="PF13362"/>
    </source>
</evidence>
<feature type="domain" description="Toprim" evidence="2">
    <location>
        <begin position="194"/>
        <end position="289"/>
    </location>
</feature>
<comment type="caution">
    <text evidence="3">The sequence shown here is derived from an EMBL/GenBank/DDBJ whole genome shotgun (WGS) entry which is preliminary data.</text>
</comment>
<keyword evidence="4" id="KW-1185">Reference proteome</keyword>
<dbReference type="Pfam" id="PF13362">
    <property type="entry name" value="Toprim_3"/>
    <property type="match status" value="1"/>
</dbReference>
<dbReference type="InterPro" id="IPR006171">
    <property type="entry name" value="TOPRIM_dom"/>
</dbReference>
<reference evidence="3 4" key="1">
    <citation type="journal article" date="2018" name="Genet. Mol. Biol.">
        <title>The genome sequence of Dyella jiangningensis FCAV SCS01 from a lignocellulose-decomposing microbial consortium metagenome reveals potential for biotechnological applications.</title>
        <authorList>
            <person name="Desiderato J.G."/>
            <person name="Alvarenga D.O."/>
            <person name="Constancio M.T.L."/>
            <person name="Alves L.M.C."/>
            <person name="Varani A.M."/>
        </authorList>
    </citation>
    <scope>NUCLEOTIDE SEQUENCE [LARGE SCALE GENOMIC DNA]</scope>
    <source>
        <strain evidence="3 4">FCAV SCS01</strain>
    </source>
</reference>
<accession>A0A328P6B6</accession>
<sequence>MTNVLASVIDVLPANGVAPADPSRIRPDGVLCRFDSEDDKRGKRNVWCVVFSDGPRPVVAFGHWARDIRETVVLGSSDPMTPAEREKQRIAIEQAKAARDAQVRHQQELAKREANAQWQESLPANEHHPYLQRKGITPAGARERCGFLLVPLRDDKGRICNLQRIRADGQKRFLRGGRVQGLYACLGGPVADHIIVCEGWATGKSLHDATGLPVAIAFSAGNLVAISQTMRGKYPTARITVAADNDLKPDGSNPGLRAATAAARAVDGYVAVPPIAGDFNDYAAHGGADTFREASNA</sequence>
<proteinExistence type="predicted"/>
<protein>
    <recommendedName>
        <fullName evidence="2">Toprim domain-containing protein</fullName>
    </recommendedName>
</protein>
<name>A0A328P6B6_9GAMM</name>